<evidence type="ECO:0000313" key="2">
    <source>
        <dbReference type="Proteomes" id="UP001583177"/>
    </source>
</evidence>
<reference evidence="1 2" key="1">
    <citation type="journal article" date="2024" name="IMA Fungus">
        <title>IMA Genome - F19 : A genome assembly and annotation guide to empower mycologists, including annotated draft genome sequences of Ceratocystis pirilliformis, Diaporthe australafricana, Fusarium ophioides, Paecilomyces lecythidis, and Sporothrix stenoceras.</title>
        <authorList>
            <person name="Aylward J."/>
            <person name="Wilson A.M."/>
            <person name="Visagie C.M."/>
            <person name="Spraker J."/>
            <person name="Barnes I."/>
            <person name="Buitendag C."/>
            <person name="Ceriani C."/>
            <person name="Del Mar Angel L."/>
            <person name="du Plessis D."/>
            <person name="Fuchs T."/>
            <person name="Gasser K."/>
            <person name="Kramer D."/>
            <person name="Li W."/>
            <person name="Munsamy K."/>
            <person name="Piso A."/>
            <person name="Price J.L."/>
            <person name="Sonnekus B."/>
            <person name="Thomas C."/>
            <person name="van der Nest A."/>
            <person name="van Dijk A."/>
            <person name="van Heerden A."/>
            <person name="van Vuuren N."/>
            <person name="Yilmaz N."/>
            <person name="Duong T.A."/>
            <person name="van der Merwe N.A."/>
            <person name="Wingfield M.J."/>
            <person name="Wingfield B.D."/>
        </authorList>
    </citation>
    <scope>NUCLEOTIDE SEQUENCE [LARGE SCALE GENOMIC DNA]</scope>
    <source>
        <strain evidence="1 2">CMW 18300</strain>
    </source>
</reference>
<dbReference type="EMBL" id="JAWRVE010000141">
    <property type="protein sequence ID" value="KAL1854334.1"/>
    <property type="molecule type" value="Genomic_DNA"/>
</dbReference>
<proteinExistence type="predicted"/>
<dbReference type="Proteomes" id="UP001583177">
    <property type="component" value="Unassembled WGS sequence"/>
</dbReference>
<accession>A0ABR3W6V8</accession>
<comment type="caution">
    <text evidence="1">The sequence shown here is derived from an EMBL/GenBank/DDBJ whole genome shotgun (WGS) entry which is preliminary data.</text>
</comment>
<keyword evidence="2" id="KW-1185">Reference proteome</keyword>
<organism evidence="1 2">
    <name type="scientific">Diaporthe australafricana</name>
    <dbReference type="NCBI Taxonomy" id="127596"/>
    <lineage>
        <taxon>Eukaryota</taxon>
        <taxon>Fungi</taxon>
        <taxon>Dikarya</taxon>
        <taxon>Ascomycota</taxon>
        <taxon>Pezizomycotina</taxon>
        <taxon>Sordariomycetes</taxon>
        <taxon>Sordariomycetidae</taxon>
        <taxon>Diaporthales</taxon>
        <taxon>Diaporthaceae</taxon>
        <taxon>Diaporthe</taxon>
    </lineage>
</organism>
<name>A0ABR3W6V8_9PEZI</name>
<sequence length="275" mass="31401">MVQSMQLFTKELSSVEALHAELSDCSRQNLTGRLENQKKKLTYAFNRPKIRELGQRLQKASDALQLALSVLGLQNWRQNTDKLAAVESSSQNLLSEILLVRSEIAAAETPIVNISDQLRRLCSLQGGVDATTQLLFSQYDVLSNRMQGRNNDVLRNVQETADTVNHLTQLQSKHEEETMKRHQEINEKLEHLFEHFQQNYGRKNARRAIVRQLAGKQAFLKEISDAVQPSGQSQNQVARWIYPFTLYKREGPVFIILGLIRSRGGDVSVLVYKVW</sequence>
<protein>
    <submittedName>
        <fullName evidence="1">Uncharacterized protein</fullName>
    </submittedName>
</protein>
<evidence type="ECO:0000313" key="1">
    <source>
        <dbReference type="EMBL" id="KAL1854334.1"/>
    </source>
</evidence>
<gene>
    <name evidence="1" type="ORF">Daus18300_011520</name>
</gene>